<comment type="caution">
    <text evidence="5">The sequence shown here is derived from an EMBL/GenBank/DDBJ whole genome shotgun (WGS) entry which is preliminary data.</text>
</comment>
<dbReference type="GO" id="GO:0016887">
    <property type="term" value="F:ATP hydrolysis activity"/>
    <property type="evidence" value="ECO:0007669"/>
    <property type="project" value="TreeGrafter"/>
</dbReference>
<dbReference type="GO" id="GO:0005524">
    <property type="term" value="F:ATP binding"/>
    <property type="evidence" value="ECO:0007669"/>
    <property type="project" value="UniProtKB-KW"/>
</dbReference>
<dbReference type="Proteomes" id="UP000228949">
    <property type="component" value="Unassembled WGS sequence"/>
</dbReference>
<dbReference type="Pfam" id="PF05157">
    <property type="entry name" value="MshEN"/>
    <property type="match status" value="1"/>
</dbReference>
<dbReference type="SUPFAM" id="SSF160246">
    <property type="entry name" value="EspE N-terminal domain-like"/>
    <property type="match status" value="1"/>
</dbReference>
<dbReference type="InterPro" id="IPR001482">
    <property type="entry name" value="T2SS/T4SS_dom"/>
</dbReference>
<dbReference type="FunFam" id="3.40.50.300:FF:000398">
    <property type="entry name" value="Type IV pilus assembly ATPase PilB"/>
    <property type="match status" value="1"/>
</dbReference>
<dbReference type="EMBL" id="PEVJ01000039">
    <property type="protein sequence ID" value="PIU98394.1"/>
    <property type="molecule type" value="Genomic_DNA"/>
</dbReference>
<dbReference type="Pfam" id="PF00437">
    <property type="entry name" value="T2SSE"/>
    <property type="match status" value="1"/>
</dbReference>
<dbReference type="InterPro" id="IPR003593">
    <property type="entry name" value="AAA+_ATPase"/>
</dbReference>
<dbReference type="InterPro" id="IPR007831">
    <property type="entry name" value="T2SS_GspE_N"/>
</dbReference>
<organism evidence="5 6">
    <name type="scientific">Candidatus Wolfebacteria bacterium CG03_land_8_20_14_0_80_40_12</name>
    <dbReference type="NCBI Taxonomy" id="1975069"/>
    <lineage>
        <taxon>Bacteria</taxon>
        <taxon>Candidatus Wolfeibacteriota</taxon>
    </lineage>
</organism>
<dbReference type="Gene3D" id="3.30.300.160">
    <property type="entry name" value="Type II secretion system, protein E, N-terminal domain"/>
    <property type="match status" value="1"/>
</dbReference>
<evidence type="ECO:0000256" key="2">
    <source>
        <dbReference type="ARBA" id="ARBA00022741"/>
    </source>
</evidence>
<dbReference type="AlphaFoldDB" id="A0A2M7B5I5"/>
<evidence type="ECO:0000256" key="1">
    <source>
        <dbReference type="ARBA" id="ARBA00006611"/>
    </source>
</evidence>
<dbReference type="PANTHER" id="PTHR30258">
    <property type="entry name" value="TYPE II SECRETION SYSTEM PROTEIN GSPE-RELATED"/>
    <property type="match status" value="1"/>
</dbReference>
<keyword evidence="3" id="KW-0067">ATP-binding</keyword>
<feature type="domain" description="AAA+ ATPase" evidence="4">
    <location>
        <begin position="312"/>
        <end position="433"/>
    </location>
</feature>
<evidence type="ECO:0000313" key="5">
    <source>
        <dbReference type="EMBL" id="PIU98394.1"/>
    </source>
</evidence>
<evidence type="ECO:0000259" key="4">
    <source>
        <dbReference type="SMART" id="SM00382"/>
    </source>
</evidence>
<accession>A0A2M7B5I5</accession>
<evidence type="ECO:0000313" key="6">
    <source>
        <dbReference type="Proteomes" id="UP000228949"/>
    </source>
</evidence>
<dbReference type="Gene3D" id="3.30.450.90">
    <property type="match status" value="1"/>
</dbReference>
<dbReference type="InterPro" id="IPR037257">
    <property type="entry name" value="T2SS_E_N_sf"/>
</dbReference>
<dbReference type="PANTHER" id="PTHR30258:SF1">
    <property type="entry name" value="PROTEIN TRANSPORT PROTEIN HOFB HOMOLOG"/>
    <property type="match status" value="1"/>
</dbReference>
<keyword evidence="2" id="KW-0547">Nucleotide-binding</keyword>
<dbReference type="InterPro" id="IPR027417">
    <property type="entry name" value="P-loop_NTPase"/>
</dbReference>
<sequence length="569" mass="63650">MLTIPSQKLKEFLIKDGLISDEKFDSLLAEAERMNQNIADLLISQGVITVDYFYNLVVQYLNIPLANVAGRSIDEDILRKLSEELARQKRVIIFGKEADGALSAAMEDPSDLETINFLESHLKSKIKIYLATSGDLNSGFALYGRRIAENFKKIIEENIRAGLRRKVKNIEETAEEMPIVAIVDSFLSYAISLRASDIHIEILEDAILVRYRIDGILHEIIKVPKEIHPAIIARIKLLAGLKIDEHFKPQDGRFRYKVGPDLIDIRVAIIPVFYGEKIEMRLLSSAQRPLSLEEVGLIEGTKKIVEENIKKSFGMVLVCGPTGSGKTTTLYSILNILNRPEVNIVTIEDPIEYDIKYVNQTQINTAAGISFANGLRAILRQDPNIIMVGEIRDEETAEIAVHSALTGHLVVSSLHTNDAATAVPRLTDMKIAPFLVAAVLNVVIAQRLVRKICFDCIKSYVPGQELADFLKQQLQEFNPDSQLKIPKFFYRGRGCQSCGNTGYRGRIGIFEILNIDEEIRKLIVGADFSLDALNLLAKKKGMITMFEDGLQKASTGVTTIEEILRVIRE</sequence>
<gene>
    <name evidence="5" type="ORF">COS61_01660</name>
</gene>
<dbReference type="SUPFAM" id="SSF52540">
    <property type="entry name" value="P-loop containing nucleoside triphosphate hydrolases"/>
    <property type="match status" value="1"/>
</dbReference>
<reference evidence="6" key="1">
    <citation type="submission" date="2017-09" db="EMBL/GenBank/DDBJ databases">
        <title>Depth-based differentiation of microbial function through sediment-hosted aquifers and enrichment of novel symbionts in the deep terrestrial subsurface.</title>
        <authorList>
            <person name="Probst A.J."/>
            <person name="Ladd B."/>
            <person name="Jarett J.K."/>
            <person name="Geller-Mcgrath D.E."/>
            <person name="Sieber C.M.K."/>
            <person name="Emerson J.B."/>
            <person name="Anantharaman K."/>
            <person name="Thomas B.C."/>
            <person name="Malmstrom R."/>
            <person name="Stieglmeier M."/>
            <person name="Klingl A."/>
            <person name="Woyke T."/>
            <person name="Ryan C.M."/>
            <person name="Banfield J.F."/>
        </authorList>
    </citation>
    <scope>NUCLEOTIDE SEQUENCE [LARGE SCALE GENOMIC DNA]</scope>
</reference>
<name>A0A2M7B5I5_9BACT</name>
<comment type="similarity">
    <text evidence="1">Belongs to the GSP E family.</text>
</comment>
<proteinExistence type="inferred from homology"/>
<dbReference type="GO" id="GO:0005886">
    <property type="term" value="C:plasma membrane"/>
    <property type="evidence" value="ECO:0007669"/>
    <property type="project" value="TreeGrafter"/>
</dbReference>
<protein>
    <recommendedName>
        <fullName evidence="4">AAA+ ATPase domain-containing protein</fullName>
    </recommendedName>
</protein>
<dbReference type="Gene3D" id="3.40.50.300">
    <property type="entry name" value="P-loop containing nucleotide triphosphate hydrolases"/>
    <property type="match status" value="1"/>
</dbReference>
<dbReference type="CDD" id="cd01129">
    <property type="entry name" value="PulE-GspE-like"/>
    <property type="match status" value="1"/>
</dbReference>
<dbReference type="SMART" id="SM00382">
    <property type="entry name" value="AAA"/>
    <property type="match status" value="1"/>
</dbReference>
<evidence type="ECO:0000256" key="3">
    <source>
        <dbReference type="ARBA" id="ARBA00022840"/>
    </source>
</evidence>